<dbReference type="InterPro" id="IPR036097">
    <property type="entry name" value="HisK_dim/P_sf"/>
</dbReference>
<dbReference type="RefSeq" id="WP_091544994.1">
    <property type="nucleotide sequence ID" value="NZ_FONY01000017.1"/>
</dbReference>
<dbReference type="PROSITE" id="PS50109">
    <property type="entry name" value="HIS_KIN"/>
    <property type="match status" value="1"/>
</dbReference>
<dbReference type="InterPro" id="IPR003661">
    <property type="entry name" value="HisK_dim/P_dom"/>
</dbReference>
<feature type="transmembrane region" description="Helical" evidence="9">
    <location>
        <begin position="267"/>
        <end position="286"/>
    </location>
</feature>
<feature type="transmembrane region" description="Helical" evidence="9">
    <location>
        <begin position="7"/>
        <end position="29"/>
    </location>
</feature>
<name>A0A1I2GAN1_9BACT</name>
<organism evidence="12 13">
    <name type="scientific">Thermoflexibacter ruber</name>
    <dbReference type="NCBI Taxonomy" id="1003"/>
    <lineage>
        <taxon>Bacteria</taxon>
        <taxon>Pseudomonadati</taxon>
        <taxon>Bacteroidota</taxon>
        <taxon>Cytophagia</taxon>
        <taxon>Cytophagales</taxon>
        <taxon>Thermoflexibacteraceae</taxon>
        <taxon>Thermoflexibacter</taxon>
    </lineage>
</organism>
<evidence type="ECO:0000313" key="13">
    <source>
        <dbReference type="Proteomes" id="UP000199513"/>
    </source>
</evidence>
<keyword evidence="9" id="KW-0472">Membrane</keyword>
<dbReference type="GO" id="GO:0016020">
    <property type="term" value="C:membrane"/>
    <property type="evidence" value="ECO:0007669"/>
    <property type="project" value="UniProtKB-SubCell"/>
</dbReference>
<dbReference type="GO" id="GO:0000155">
    <property type="term" value="F:phosphorelay sensor kinase activity"/>
    <property type="evidence" value="ECO:0007669"/>
    <property type="project" value="InterPro"/>
</dbReference>
<keyword evidence="13" id="KW-1185">Reference proteome</keyword>
<evidence type="ECO:0000256" key="9">
    <source>
        <dbReference type="SAM" id="Phobius"/>
    </source>
</evidence>
<evidence type="ECO:0000256" key="4">
    <source>
        <dbReference type="ARBA" id="ARBA00022553"/>
    </source>
</evidence>
<dbReference type="SUPFAM" id="SSF158472">
    <property type="entry name" value="HAMP domain-like"/>
    <property type="match status" value="1"/>
</dbReference>
<keyword evidence="7" id="KW-0902">Two-component regulatory system</keyword>
<dbReference type="SMART" id="SM00388">
    <property type="entry name" value="HisKA"/>
    <property type="match status" value="1"/>
</dbReference>
<keyword evidence="4" id="KW-0597">Phosphoprotein</keyword>
<dbReference type="Proteomes" id="UP000199513">
    <property type="component" value="Unassembled WGS sequence"/>
</dbReference>
<reference evidence="12 13" key="1">
    <citation type="submission" date="2016-10" db="EMBL/GenBank/DDBJ databases">
        <authorList>
            <person name="de Groot N.N."/>
        </authorList>
    </citation>
    <scope>NUCLEOTIDE SEQUENCE [LARGE SCALE GENOMIC DNA]</scope>
    <source>
        <strain>GEY</strain>
        <strain evidence="13">DSM 9560</strain>
    </source>
</reference>
<evidence type="ECO:0000256" key="1">
    <source>
        <dbReference type="ARBA" id="ARBA00000085"/>
    </source>
</evidence>
<evidence type="ECO:0000256" key="6">
    <source>
        <dbReference type="ARBA" id="ARBA00022777"/>
    </source>
</evidence>
<dbReference type="EMBL" id="FONY01000017">
    <property type="protein sequence ID" value="SFF14248.1"/>
    <property type="molecule type" value="Genomic_DNA"/>
</dbReference>
<dbReference type="PANTHER" id="PTHR43711">
    <property type="entry name" value="TWO-COMPONENT HISTIDINE KINASE"/>
    <property type="match status" value="1"/>
</dbReference>
<dbReference type="Pfam" id="PF02518">
    <property type="entry name" value="HATPase_c"/>
    <property type="match status" value="1"/>
</dbReference>
<evidence type="ECO:0000259" key="10">
    <source>
        <dbReference type="PROSITE" id="PS50109"/>
    </source>
</evidence>
<dbReference type="CDD" id="cd00082">
    <property type="entry name" value="HisKA"/>
    <property type="match status" value="1"/>
</dbReference>
<dbReference type="SUPFAM" id="SSF47384">
    <property type="entry name" value="Homodimeric domain of signal transducing histidine kinase"/>
    <property type="match status" value="1"/>
</dbReference>
<evidence type="ECO:0000256" key="5">
    <source>
        <dbReference type="ARBA" id="ARBA00022679"/>
    </source>
</evidence>
<accession>A0A1I2GAN1</accession>
<dbReference type="InterPro" id="IPR050736">
    <property type="entry name" value="Sensor_HK_Regulatory"/>
</dbReference>
<gene>
    <name evidence="12" type="ORF">SAMN04488541_101759</name>
</gene>
<comment type="subcellular location">
    <subcellularLocation>
        <location evidence="2">Membrane</location>
    </subcellularLocation>
</comment>
<dbReference type="Pfam" id="PF00512">
    <property type="entry name" value="HisKA"/>
    <property type="match status" value="1"/>
</dbReference>
<evidence type="ECO:0000256" key="2">
    <source>
        <dbReference type="ARBA" id="ARBA00004370"/>
    </source>
</evidence>
<sequence>MMIRVKLFASYLFFILLSSLSGLVVWWLYAQYRETYHFFENFNDLRTKIQQNIALSQRFLLYETINPEYYIEKESEILDERKNLVQSAYRNWESLKKNRLSIDEKLMQAIDSIKWFLDEDEKIMKSLTEAIQLRGFKDFGLEGKMRSYAHQLEQMKQIDLDRVLLLRRWEKDYMLRNDTIYIQRFKKVLESLKADFQYSKEITEALDSYWVNFRTIVNLDKTIGKKVNEGLNSQLQVHGINTEKYLKNIAHLLVHEQQEQIGRLQKVFWFALISMIVFGLVISFWFSKALTKPLIAISSMLNSIVKNNFDGKTPIVVLKSKDEVGQMTQDLALMIEKMSENFTTLRNMNQKLTESEKALKEYNQIKDKFFSIVAHDLRGPFNTLKGLINLLINYREGLSKEEVDNFIYQINQTVINLSNLTNNLLTWALAQTEGVNIQMHTLDLRDAVEDTIKLLQSGAENKAVRLLNFVPPDLKVAADENVLYFVLRNLISNAIKFSYKNGEVKVSSMEANGKVFVQVIDNGVGMEQALVDRLFKIGEKVSSQGTDKEKGTGLGLILSKEFLKKCNSDISVSSKVGSGSIFTFYLPLVEKEVVTEQVKKLKEQN</sequence>
<dbReference type="CDD" id="cd00075">
    <property type="entry name" value="HATPase"/>
    <property type="match status" value="1"/>
</dbReference>
<dbReference type="PANTHER" id="PTHR43711:SF1">
    <property type="entry name" value="HISTIDINE KINASE 1"/>
    <property type="match status" value="1"/>
</dbReference>
<proteinExistence type="predicted"/>
<feature type="domain" description="HAMP" evidence="11">
    <location>
        <begin position="288"/>
        <end position="343"/>
    </location>
</feature>
<evidence type="ECO:0000256" key="8">
    <source>
        <dbReference type="SAM" id="Coils"/>
    </source>
</evidence>
<dbReference type="SMART" id="SM00387">
    <property type="entry name" value="HATPase_c"/>
    <property type="match status" value="1"/>
</dbReference>
<dbReference type="OrthoDB" id="9813151at2"/>
<dbReference type="AlphaFoldDB" id="A0A1I2GAN1"/>
<dbReference type="EC" id="2.7.13.3" evidence="3"/>
<feature type="coiled-coil region" evidence="8">
    <location>
        <begin position="335"/>
        <end position="368"/>
    </location>
</feature>
<dbReference type="Gene3D" id="3.30.565.10">
    <property type="entry name" value="Histidine kinase-like ATPase, C-terminal domain"/>
    <property type="match status" value="1"/>
</dbReference>
<keyword evidence="6 12" id="KW-0418">Kinase</keyword>
<dbReference type="PRINTS" id="PR00344">
    <property type="entry name" value="BCTRLSENSOR"/>
</dbReference>
<keyword evidence="9" id="KW-0812">Transmembrane</keyword>
<evidence type="ECO:0000313" key="12">
    <source>
        <dbReference type="EMBL" id="SFF14248.1"/>
    </source>
</evidence>
<evidence type="ECO:0000256" key="3">
    <source>
        <dbReference type="ARBA" id="ARBA00012438"/>
    </source>
</evidence>
<dbReference type="InterPro" id="IPR003660">
    <property type="entry name" value="HAMP_dom"/>
</dbReference>
<dbReference type="Gene3D" id="1.10.287.130">
    <property type="match status" value="1"/>
</dbReference>
<keyword evidence="5" id="KW-0808">Transferase</keyword>
<dbReference type="PROSITE" id="PS50885">
    <property type="entry name" value="HAMP"/>
    <property type="match status" value="1"/>
</dbReference>
<comment type="catalytic activity">
    <reaction evidence="1">
        <text>ATP + protein L-histidine = ADP + protein N-phospho-L-histidine.</text>
        <dbReference type="EC" id="2.7.13.3"/>
    </reaction>
</comment>
<dbReference type="SUPFAM" id="SSF55874">
    <property type="entry name" value="ATPase domain of HSP90 chaperone/DNA topoisomerase II/histidine kinase"/>
    <property type="match status" value="1"/>
</dbReference>
<dbReference type="InterPro" id="IPR005467">
    <property type="entry name" value="His_kinase_dom"/>
</dbReference>
<keyword evidence="8" id="KW-0175">Coiled coil</keyword>
<dbReference type="Gene3D" id="6.10.340.10">
    <property type="match status" value="1"/>
</dbReference>
<keyword evidence="9" id="KW-1133">Transmembrane helix</keyword>
<dbReference type="InterPro" id="IPR036890">
    <property type="entry name" value="HATPase_C_sf"/>
</dbReference>
<feature type="domain" description="Histidine kinase" evidence="10">
    <location>
        <begin position="372"/>
        <end position="590"/>
    </location>
</feature>
<evidence type="ECO:0000256" key="7">
    <source>
        <dbReference type="ARBA" id="ARBA00023012"/>
    </source>
</evidence>
<dbReference type="STRING" id="1003.SAMN04488541_101759"/>
<protein>
    <recommendedName>
        <fullName evidence="3">histidine kinase</fullName>
        <ecNumber evidence="3">2.7.13.3</ecNumber>
    </recommendedName>
</protein>
<dbReference type="CDD" id="cd06225">
    <property type="entry name" value="HAMP"/>
    <property type="match status" value="1"/>
</dbReference>
<dbReference type="InterPro" id="IPR003594">
    <property type="entry name" value="HATPase_dom"/>
</dbReference>
<dbReference type="InterPro" id="IPR004358">
    <property type="entry name" value="Sig_transdc_His_kin-like_C"/>
</dbReference>
<evidence type="ECO:0000259" key="11">
    <source>
        <dbReference type="PROSITE" id="PS50885"/>
    </source>
</evidence>